<dbReference type="PANTHER" id="PTHR37013">
    <property type="entry name" value="INTEGRAL MEMBRANE PROTEIN (AFU_ORTHOLOGUE AFUA_1G05950)-RELATED"/>
    <property type="match status" value="1"/>
</dbReference>
<evidence type="ECO:0000259" key="2">
    <source>
        <dbReference type="Pfam" id="PF24802"/>
    </source>
</evidence>
<accession>A0AAD4KT38</accession>
<organism evidence="3 4">
    <name type="scientific">Talaromyces proteolyticus</name>
    <dbReference type="NCBI Taxonomy" id="1131652"/>
    <lineage>
        <taxon>Eukaryota</taxon>
        <taxon>Fungi</taxon>
        <taxon>Dikarya</taxon>
        <taxon>Ascomycota</taxon>
        <taxon>Pezizomycotina</taxon>
        <taxon>Eurotiomycetes</taxon>
        <taxon>Eurotiomycetidae</taxon>
        <taxon>Eurotiales</taxon>
        <taxon>Trichocomaceae</taxon>
        <taxon>Talaromyces</taxon>
        <taxon>Talaromyces sect. Bacilispori</taxon>
    </lineage>
</organism>
<dbReference type="InterPro" id="IPR056120">
    <property type="entry name" value="DUF7703"/>
</dbReference>
<protein>
    <recommendedName>
        <fullName evidence="2">DUF7703 domain-containing protein</fullName>
    </recommendedName>
</protein>
<keyword evidence="1" id="KW-0472">Membrane</keyword>
<sequence>MAKNITVPYVPIDEFSWSLNYAGSLPWNQTIWSLIAVFTAVPLWMTVEITIWIFYLFRRWSGLYFWSVLITTWGVTLHAIGFVLTVCVPSCNSILSMVIADIGWIGMVTGFAFVMYSRLNLISFVMRNRYILRLSLAMIIVDAIIFHFSTIIIFAIGVFHPSSGKFLPYMNIIERVQIMVFTIQEVILSTLYVYGTVKMAQESFNTHVRKTIVFLIVIQAVAILLDVLIITLDYADYYILKSFIHSFVYAVKLQLEFVILNEFREVISKLAPRMEILDMDEEHFRVVNTNKPSNGTKTNRLGE</sequence>
<evidence type="ECO:0000256" key="1">
    <source>
        <dbReference type="SAM" id="Phobius"/>
    </source>
</evidence>
<reference evidence="3" key="1">
    <citation type="submission" date="2021-12" db="EMBL/GenBank/DDBJ databases">
        <title>Convergent genome expansion in fungi linked to evolution of root-endophyte symbiosis.</title>
        <authorList>
            <consortium name="DOE Joint Genome Institute"/>
            <person name="Ke Y.-H."/>
            <person name="Bonito G."/>
            <person name="Liao H.-L."/>
            <person name="Looney B."/>
            <person name="Rojas-Flechas A."/>
            <person name="Nash J."/>
            <person name="Hameed K."/>
            <person name="Schadt C."/>
            <person name="Martin F."/>
            <person name="Crous P.W."/>
            <person name="Miettinen O."/>
            <person name="Magnuson J.K."/>
            <person name="Labbe J."/>
            <person name="Jacobson D."/>
            <person name="Doktycz M.J."/>
            <person name="Veneault-Fourrey C."/>
            <person name="Kuo A."/>
            <person name="Mondo S."/>
            <person name="Calhoun S."/>
            <person name="Riley R."/>
            <person name="Ohm R."/>
            <person name="LaButti K."/>
            <person name="Andreopoulos B."/>
            <person name="Pangilinan J."/>
            <person name="Nolan M."/>
            <person name="Tritt A."/>
            <person name="Clum A."/>
            <person name="Lipzen A."/>
            <person name="Daum C."/>
            <person name="Barry K."/>
            <person name="Grigoriev I.V."/>
            <person name="Vilgalys R."/>
        </authorList>
    </citation>
    <scope>NUCLEOTIDE SEQUENCE</scope>
    <source>
        <strain evidence="3">PMI_201</strain>
    </source>
</reference>
<dbReference type="RefSeq" id="XP_046073172.1">
    <property type="nucleotide sequence ID" value="XM_046213052.1"/>
</dbReference>
<feature type="transmembrane region" description="Helical" evidence="1">
    <location>
        <begin position="178"/>
        <end position="200"/>
    </location>
</feature>
<name>A0AAD4KT38_9EURO</name>
<feature type="domain" description="DUF7703" evidence="2">
    <location>
        <begin position="33"/>
        <end position="263"/>
    </location>
</feature>
<dbReference type="EMBL" id="JAJTJA010000005">
    <property type="protein sequence ID" value="KAH8698708.1"/>
    <property type="molecule type" value="Genomic_DNA"/>
</dbReference>
<dbReference type="Pfam" id="PF24802">
    <property type="entry name" value="DUF7703"/>
    <property type="match status" value="1"/>
</dbReference>
<comment type="caution">
    <text evidence="3">The sequence shown here is derived from an EMBL/GenBank/DDBJ whole genome shotgun (WGS) entry which is preliminary data.</text>
</comment>
<feature type="transmembrane region" description="Helical" evidence="1">
    <location>
        <begin position="64"/>
        <end position="88"/>
    </location>
</feature>
<feature type="transmembrane region" description="Helical" evidence="1">
    <location>
        <begin position="212"/>
        <end position="232"/>
    </location>
</feature>
<gene>
    <name evidence="3" type="ORF">BGW36DRAFT_339963</name>
</gene>
<keyword evidence="1" id="KW-0812">Transmembrane</keyword>
<evidence type="ECO:0000313" key="3">
    <source>
        <dbReference type="EMBL" id="KAH8698708.1"/>
    </source>
</evidence>
<proteinExistence type="predicted"/>
<keyword evidence="1" id="KW-1133">Transmembrane helix</keyword>
<feature type="transmembrane region" description="Helical" evidence="1">
    <location>
        <begin position="31"/>
        <end position="57"/>
    </location>
</feature>
<feature type="transmembrane region" description="Helical" evidence="1">
    <location>
        <begin position="94"/>
        <end position="116"/>
    </location>
</feature>
<dbReference type="AlphaFoldDB" id="A0AAD4KT38"/>
<keyword evidence="4" id="KW-1185">Reference proteome</keyword>
<feature type="transmembrane region" description="Helical" evidence="1">
    <location>
        <begin position="136"/>
        <end position="158"/>
    </location>
</feature>
<evidence type="ECO:0000313" key="4">
    <source>
        <dbReference type="Proteomes" id="UP001201262"/>
    </source>
</evidence>
<dbReference type="GeneID" id="70243339"/>
<dbReference type="PANTHER" id="PTHR37013:SF4">
    <property type="entry name" value="INTEGRAL MEMBRANE PROTEIN"/>
    <property type="match status" value="1"/>
</dbReference>
<dbReference type="Proteomes" id="UP001201262">
    <property type="component" value="Unassembled WGS sequence"/>
</dbReference>